<dbReference type="Proteomes" id="UP000196594">
    <property type="component" value="Unassembled WGS sequence"/>
</dbReference>
<name>A0ABX3ZHU9_9BACL</name>
<gene>
    <name evidence="1" type="ORF">CBM15_08630</name>
</gene>
<evidence type="ECO:0000313" key="2">
    <source>
        <dbReference type="Proteomes" id="UP000196594"/>
    </source>
</evidence>
<dbReference type="EMBL" id="NHNT01000004">
    <property type="protein sequence ID" value="OUZ39310.1"/>
    <property type="molecule type" value="Genomic_DNA"/>
</dbReference>
<evidence type="ECO:0000313" key="1">
    <source>
        <dbReference type="EMBL" id="OUZ39310.1"/>
    </source>
</evidence>
<evidence type="ECO:0008006" key="3">
    <source>
        <dbReference type="Google" id="ProtNLM"/>
    </source>
</evidence>
<dbReference type="Pfam" id="PF08905">
    <property type="entry name" value="DUF1850"/>
    <property type="match status" value="1"/>
</dbReference>
<comment type="caution">
    <text evidence="1">The sequence shown here is derived from an EMBL/GenBank/DDBJ whole genome shotgun (WGS) entry which is preliminary data.</text>
</comment>
<accession>A0ABX3ZHU9</accession>
<proteinExistence type="predicted"/>
<dbReference type="InterPro" id="IPR015001">
    <property type="entry name" value="DUF1850"/>
</dbReference>
<protein>
    <recommendedName>
        <fullName evidence="3">RocC</fullName>
    </recommendedName>
</protein>
<reference evidence="1 2" key="1">
    <citation type="journal article" date="2017" name="Int. J. Syst. Evol. Microbiol.">
        <title>Solibacillus kalamii sp. nov., isolated from a high-efficiency particulate arrestance filter system used in the International Space Station.</title>
        <authorList>
            <person name="Checinska Sielaff A."/>
            <person name="Kumar R.M."/>
            <person name="Pal D."/>
            <person name="Mayilraj S."/>
            <person name="Venkateswaran K."/>
        </authorList>
    </citation>
    <scope>NUCLEOTIDE SEQUENCE [LARGE SCALE GENOMIC DNA]</scope>
    <source>
        <strain evidence="1 2">ISSFR-015</strain>
    </source>
</reference>
<organism evidence="1 2">
    <name type="scientific">Solibacillus kalamii</name>
    <dbReference type="NCBI Taxonomy" id="1748298"/>
    <lineage>
        <taxon>Bacteria</taxon>
        <taxon>Bacillati</taxon>
        <taxon>Bacillota</taxon>
        <taxon>Bacilli</taxon>
        <taxon>Bacillales</taxon>
        <taxon>Caryophanaceae</taxon>
        <taxon>Solibacillus</taxon>
    </lineage>
</organism>
<sequence length="171" mass="20015">MNKLIRILFVIICVSTVLCMIPYERSITFVETRSENSIIYYRPLENIDEFQIIYTHSIHLTDVYENYVALPSNAIQLLSMEYSDVAIGMPGYAEEGQTLHYENGIYKLQYDDAKVNNFVLHIGNVDYRLDLQHKNETVELKKILTRGKSYDVQIQKLSFYEKMKGVELNEQ</sequence>
<dbReference type="RefSeq" id="WP_087617143.1">
    <property type="nucleotide sequence ID" value="NZ_JAFBEY010000003.1"/>
</dbReference>
<keyword evidence="2" id="KW-1185">Reference proteome</keyword>